<keyword evidence="2" id="KW-0560">Oxidoreductase</keyword>
<evidence type="ECO:0000313" key="6">
    <source>
        <dbReference type="Proteomes" id="UP001284601"/>
    </source>
</evidence>
<name>A0ABU4HPG9_9ACTN</name>
<comment type="similarity">
    <text evidence="1 3">Belongs to the short-chain dehydrogenases/reductases (SDR) family.</text>
</comment>
<evidence type="ECO:0000256" key="2">
    <source>
        <dbReference type="ARBA" id="ARBA00023002"/>
    </source>
</evidence>
<dbReference type="SMART" id="SM00822">
    <property type="entry name" value="PKS_KR"/>
    <property type="match status" value="1"/>
</dbReference>
<dbReference type="Gene3D" id="3.40.50.720">
    <property type="entry name" value="NAD(P)-binding Rossmann-like Domain"/>
    <property type="match status" value="1"/>
</dbReference>
<evidence type="ECO:0000313" key="5">
    <source>
        <dbReference type="EMBL" id="MDW5594607.1"/>
    </source>
</evidence>
<gene>
    <name evidence="5" type="ORF">R7226_09680</name>
</gene>
<dbReference type="InterPro" id="IPR057326">
    <property type="entry name" value="KR_dom"/>
</dbReference>
<sequence length="290" mass="30416">MTQVSRAVLITGCSSGIGRATALRLAAGGWTVYASARRVEAIADLADAGCRLLALDVTDEASMVAAVEQVEREAGAVGVLINNAGYSQSGAIETVPLDAVRRQFETNVFGLVRLTQLVLPAMRAQGWGKVVNLGSMGGRLTFPGGGHYHATKYALEALSDALRFEVAGFGIDVVLVEPGLITTEFGNAATASLAETGGTAPAATASDGDPYAHFNATVGAVTKGAYEGPLRHFGGGPDRVAKAIEKAISRRRAPTRVVVTPSARTTIPLRRVLPDRAWDAMMRRQFPSPR</sequence>
<protein>
    <submittedName>
        <fullName evidence="5">Oxidoreductase</fullName>
    </submittedName>
</protein>
<dbReference type="Pfam" id="PF00106">
    <property type="entry name" value="adh_short"/>
    <property type="match status" value="1"/>
</dbReference>
<comment type="caution">
    <text evidence="5">The sequence shown here is derived from an EMBL/GenBank/DDBJ whole genome shotgun (WGS) entry which is preliminary data.</text>
</comment>
<dbReference type="SUPFAM" id="SSF51735">
    <property type="entry name" value="NAD(P)-binding Rossmann-fold domains"/>
    <property type="match status" value="1"/>
</dbReference>
<reference evidence="6" key="1">
    <citation type="submission" date="2023-07" db="EMBL/GenBank/DDBJ databases">
        <title>Conexibacter stalactiti sp. nov., isolated from stalactites in a lava cave and emended description of the genus Conexibacter.</title>
        <authorList>
            <person name="Lee S.D."/>
        </authorList>
    </citation>
    <scope>NUCLEOTIDE SEQUENCE [LARGE SCALE GENOMIC DNA]</scope>
    <source>
        <strain evidence="6">KCTC 39840</strain>
    </source>
</reference>
<evidence type="ECO:0000256" key="3">
    <source>
        <dbReference type="RuleBase" id="RU000363"/>
    </source>
</evidence>
<dbReference type="PANTHER" id="PTHR44169">
    <property type="entry name" value="NADPH-DEPENDENT 1-ACYLDIHYDROXYACETONE PHOSPHATE REDUCTASE"/>
    <property type="match status" value="1"/>
</dbReference>
<dbReference type="Proteomes" id="UP001284601">
    <property type="component" value="Unassembled WGS sequence"/>
</dbReference>
<accession>A0ABU4HPG9</accession>
<dbReference type="EMBL" id="JAWSTH010000019">
    <property type="protein sequence ID" value="MDW5594607.1"/>
    <property type="molecule type" value="Genomic_DNA"/>
</dbReference>
<evidence type="ECO:0000259" key="4">
    <source>
        <dbReference type="SMART" id="SM00822"/>
    </source>
</evidence>
<organism evidence="5 6">
    <name type="scientific">Conexibacter stalactiti</name>
    <dbReference type="NCBI Taxonomy" id="1940611"/>
    <lineage>
        <taxon>Bacteria</taxon>
        <taxon>Bacillati</taxon>
        <taxon>Actinomycetota</taxon>
        <taxon>Thermoleophilia</taxon>
        <taxon>Solirubrobacterales</taxon>
        <taxon>Conexibacteraceae</taxon>
        <taxon>Conexibacter</taxon>
    </lineage>
</organism>
<feature type="domain" description="Ketoreductase" evidence="4">
    <location>
        <begin position="6"/>
        <end position="179"/>
    </location>
</feature>
<dbReference type="CDD" id="cd05374">
    <property type="entry name" value="17beta-HSD-like_SDR_c"/>
    <property type="match status" value="1"/>
</dbReference>
<keyword evidence="6" id="KW-1185">Reference proteome</keyword>
<dbReference type="PRINTS" id="PR00081">
    <property type="entry name" value="GDHRDH"/>
</dbReference>
<dbReference type="PANTHER" id="PTHR44169:SF6">
    <property type="entry name" value="NADPH-DEPENDENT 1-ACYLDIHYDROXYACETONE PHOSPHATE REDUCTASE"/>
    <property type="match status" value="1"/>
</dbReference>
<dbReference type="InterPro" id="IPR036291">
    <property type="entry name" value="NAD(P)-bd_dom_sf"/>
</dbReference>
<dbReference type="PRINTS" id="PR00080">
    <property type="entry name" value="SDRFAMILY"/>
</dbReference>
<dbReference type="InterPro" id="IPR002347">
    <property type="entry name" value="SDR_fam"/>
</dbReference>
<evidence type="ECO:0000256" key="1">
    <source>
        <dbReference type="ARBA" id="ARBA00006484"/>
    </source>
</evidence>
<dbReference type="RefSeq" id="WP_318596892.1">
    <property type="nucleotide sequence ID" value="NZ_JAWSTH010000019.1"/>
</dbReference>
<proteinExistence type="inferred from homology"/>
<dbReference type="NCBIfam" id="NF004826">
    <property type="entry name" value="PRK06182.1"/>
    <property type="match status" value="1"/>
</dbReference>